<evidence type="ECO:0000256" key="2">
    <source>
        <dbReference type="ARBA" id="ARBA00022603"/>
    </source>
</evidence>
<feature type="domain" description="tRNA/rRNA methyltransferase SpoU type" evidence="5">
    <location>
        <begin position="53"/>
        <end position="100"/>
    </location>
</feature>
<dbReference type="SUPFAM" id="SSF75217">
    <property type="entry name" value="alpha/beta knot"/>
    <property type="match status" value="1"/>
</dbReference>
<feature type="non-terminal residue" evidence="6">
    <location>
        <position position="1"/>
    </location>
</feature>
<keyword evidence="4" id="KW-0949">S-adenosyl-L-methionine</keyword>
<keyword evidence="7" id="KW-1185">Reference proteome</keyword>
<dbReference type="GO" id="GO:0002128">
    <property type="term" value="P:tRNA nucleoside ribose methylation"/>
    <property type="evidence" value="ECO:0007669"/>
    <property type="project" value="TreeGrafter"/>
</dbReference>
<sequence length="116" mass="12251">VHASLGGALAGCDVVCGTGMPHDMSRARTARGYVEPRVYFEKLAREVGEDEVVKLAVVLGSEKTGLLDEDADMCDVMLGVPTDPRFGSLNLSGAVQVLAYDLRMALGGKDSYADDS</sequence>
<name>K0T088_THAOC</name>
<dbReference type="eggNOG" id="ENOG502QZ8F">
    <property type="taxonomic scope" value="Eukaryota"/>
</dbReference>
<dbReference type="InterPro" id="IPR029028">
    <property type="entry name" value="Alpha/beta_knot_MTases"/>
</dbReference>
<reference evidence="6 7" key="1">
    <citation type="journal article" date="2012" name="Genome Biol.">
        <title>Genome and low-iron response of an oceanic diatom adapted to chronic iron limitation.</title>
        <authorList>
            <person name="Lommer M."/>
            <person name="Specht M."/>
            <person name="Roy A.S."/>
            <person name="Kraemer L."/>
            <person name="Andreson R."/>
            <person name="Gutowska M.A."/>
            <person name="Wolf J."/>
            <person name="Bergner S.V."/>
            <person name="Schilhabel M.B."/>
            <person name="Klostermeier U.C."/>
            <person name="Beiko R.G."/>
            <person name="Rosenstiel P."/>
            <person name="Hippler M."/>
            <person name="Laroche J."/>
        </authorList>
    </citation>
    <scope>NUCLEOTIDE SEQUENCE [LARGE SCALE GENOMIC DNA]</scope>
    <source>
        <strain evidence="6 7">CCMP1005</strain>
    </source>
</reference>
<evidence type="ECO:0000256" key="4">
    <source>
        <dbReference type="ARBA" id="ARBA00022691"/>
    </source>
</evidence>
<protein>
    <recommendedName>
        <fullName evidence="5">tRNA/rRNA methyltransferase SpoU type domain-containing protein</fullName>
    </recommendedName>
</protein>
<evidence type="ECO:0000259" key="5">
    <source>
        <dbReference type="Pfam" id="PF00588"/>
    </source>
</evidence>
<dbReference type="GO" id="GO:0008173">
    <property type="term" value="F:RNA methyltransferase activity"/>
    <property type="evidence" value="ECO:0007669"/>
    <property type="project" value="InterPro"/>
</dbReference>
<keyword evidence="3" id="KW-0808">Transferase</keyword>
<comment type="similarity">
    <text evidence="1">Belongs to the class IV-like SAM-binding methyltransferase superfamily. RNA methyltransferase TrmH family.</text>
</comment>
<dbReference type="GO" id="GO:0003723">
    <property type="term" value="F:RNA binding"/>
    <property type="evidence" value="ECO:0007669"/>
    <property type="project" value="InterPro"/>
</dbReference>
<evidence type="ECO:0000313" key="7">
    <source>
        <dbReference type="Proteomes" id="UP000266841"/>
    </source>
</evidence>
<dbReference type="EMBL" id="AGNL01008301">
    <property type="protein sequence ID" value="EJK70614.1"/>
    <property type="molecule type" value="Genomic_DNA"/>
</dbReference>
<dbReference type="Proteomes" id="UP000266841">
    <property type="component" value="Unassembled WGS sequence"/>
</dbReference>
<dbReference type="InterPro" id="IPR004384">
    <property type="entry name" value="RNA_MeTrfase_TrmJ/LasT"/>
</dbReference>
<organism evidence="6 7">
    <name type="scientific">Thalassiosira oceanica</name>
    <name type="common">Marine diatom</name>
    <dbReference type="NCBI Taxonomy" id="159749"/>
    <lineage>
        <taxon>Eukaryota</taxon>
        <taxon>Sar</taxon>
        <taxon>Stramenopiles</taxon>
        <taxon>Ochrophyta</taxon>
        <taxon>Bacillariophyta</taxon>
        <taxon>Coscinodiscophyceae</taxon>
        <taxon>Thalassiosirophycidae</taxon>
        <taxon>Thalassiosirales</taxon>
        <taxon>Thalassiosiraceae</taxon>
        <taxon>Thalassiosira</taxon>
    </lineage>
</organism>
<evidence type="ECO:0000256" key="1">
    <source>
        <dbReference type="ARBA" id="ARBA00007228"/>
    </source>
</evidence>
<dbReference type="PANTHER" id="PTHR42786">
    <property type="entry name" value="TRNA/RRNA METHYLTRANSFERASE"/>
    <property type="match status" value="1"/>
</dbReference>
<proteinExistence type="inferred from homology"/>
<dbReference type="PANTHER" id="PTHR42786:SF2">
    <property type="entry name" value="TRNA (CYTIDINE_URIDINE-2'-O-)-METHYLTRANSFERASE TRMJ"/>
    <property type="match status" value="1"/>
</dbReference>
<dbReference type="GO" id="GO:0005829">
    <property type="term" value="C:cytosol"/>
    <property type="evidence" value="ECO:0007669"/>
    <property type="project" value="TreeGrafter"/>
</dbReference>
<dbReference type="AlphaFoldDB" id="K0T088"/>
<keyword evidence="2" id="KW-0489">Methyltransferase</keyword>
<dbReference type="OrthoDB" id="241340at2759"/>
<dbReference type="InterPro" id="IPR001537">
    <property type="entry name" value="SpoU_MeTrfase"/>
</dbReference>
<gene>
    <name evidence="6" type="ORF">THAOC_08012</name>
</gene>
<dbReference type="OMA" id="YVEPRIY"/>
<comment type="caution">
    <text evidence="6">The sequence shown here is derived from an EMBL/GenBank/DDBJ whole genome shotgun (WGS) entry which is preliminary data.</text>
</comment>
<dbReference type="Gene3D" id="3.40.1280.10">
    <property type="match status" value="1"/>
</dbReference>
<accession>K0T088</accession>
<dbReference type="InterPro" id="IPR029026">
    <property type="entry name" value="tRNA_m1G_MTases_N"/>
</dbReference>
<dbReference type="Pfam" id="PF00588">
    <property type="entry name" value="SpoU_methylase"/>
    <property type="match status" value="1"/>
</dbReference>
<evidence type="ECO:0000313" key="6">
    <source>
        <dbReference type="EMBL" id="EJK70614.1"/>
    </source>
</evidence>
<evidence type="ECO:0000256" key="3">
    <source>
        <dbReference type="ARBA" id="ARBA00022679"/>
    </source>
</evidence>